<protein>
    <submittedName>
        <fullName evidence="1">Uncharacterized protein</fullName>
    </submittedName>
</protein>
<dbReference type="AlphaFoldDB" id="A0A0A9BCP6"/>
<organism evidence="1">
    <name type="scientific">Arundo donax</name>
    <name type="common">Giant reed</name>
    <name type="synonym">Donax arundinaceus</name>
    <dbReference type="NCBI Taxonomy" id="35708"/>
    <lineage>
        <taxon>Eukaryota</taxon>
        <taxon>Viridiplantae</taxon>
        <taxon>Streptophyta</taxon>
        <taxon>Embryophyta</taxon>
        <taxon>Tracheophyta</taxon>
        <taxon>Spermatophyta</taxon>
        <taxon>Magnoliopsida</taxon>
        <taxon>Liliopsida</taxon>
        <taxon>Poales</taxon>
        <taxon>Poaceae</taxon>
        <taxon>PACMAD clade</taxon>
        <taxon>Arundinoideae</taxon>
        <taxon>Arundineae</taxon>
        <taxon>Arundo</taxon>
    </lineage>
</organism>
<reference evidence="1" key="2">
    <citation type="journal article" date="2015" name="Data Brief">
        <title>Shoot transcriptome of the giant reed, Arundo donax.</title>
        <authorList>
            <person name="Barrero R.A."/>
            <person name="Guerrero F.D."/>
            <person name="Moolhuijzen P."/>
            <person name="Goolsby J.A."/>
            <person name="Tidwell J."/>
            <person name="Bellgard S.E."/>
            <person name="Bellgard M.I."/>
        </authorList>
    </citation>
    <scope>NUCLEOTIDE SEQUENCE</scope>
    <source>
        <tissue evidence="1">Shoot tissue taken approximately 20 cm above the soil surface</tissue>
    </source>
</reference>
<dbReference type="EMBL" id="GBRH01238890">
    <property type="protein sequence ID" value="JAD59005.1"/>
    <property type="molecule type" value="Transcribed_RNA"/>
</dbReference>
<name>A0A0A9BCP6_ARUDO</name>
<accession>A0A0A9BCP6</accession>
<evidence type="ECO:0000313" key="1">
    <source>
        <dbReference type="EMBL" id="JAD59005.1"/>
    </source>
</evidence>
<proteinExistence type="predicted"/>
<reference evidence="1" key="1">
    <citation type="submission" date="2014-09" db="EMBL/GenBank/DDBJ databases">
        <authorList>
            <person name="Magalhaes I.L.F."/>
            <person name="Oliveira U."/>
            <person name="Santos F.R."/>
            <person name="Vidigal T.H.D.A."/>
            <person name="Brescovit A.D."/>
            <person name="Santos A.J."/>
        </authorList>
    </citation>
    <scope>NUCLEOTIDE SEQUENCE</scope>
    <source>
        <tissue evidence="1">Shoot tissue taken approximately 20 cm above the soil surface</tissue>
    </source>
</reference>
<sequence length="29" mass="3125">MVDSTLGDNGCSNSFVICFCYYPSSPGNF</sequence>